<dbReference type="InterPro" id="IPR036597">
    <property type="entry name" value="Fido-like_dom_sf"/>
</dbReference>
<evidence type="ECO:0000313" key="5">
    <source>
        <dbReference type="Proteomes" id="UP000521075"/>
    </source>
</evidence>
<name>A0A853DPN1_9MICO</name>
<accession>A0A853DPN1</accession>
<dbReference type="SUPFAM" id="SSF140931">
    <property type="entry name" value="Fic-like"/>
    <property type="match status" value="1"/>
</dbReference>
<reference evidence="4 5" key="1">
    <citation type="submission" date="2020-07" db="EMBL/GenBank/DDBJ databases">
        <title>Sequencing the genomes of 1000 actinobacteria strains.</title>
        <authorList>
            <person name="Klenk H.-P."/>
        </authorList>
    </citation>
    <scope>NUCLEOTIDE SEQUENCE [LARGE SCALE GENOMIC DNA]</scope>
    <source>
        <strain evidence="4 5">DSM 15166</strain>
    </source>
</reference>
<dbReference type="AlphaFoldDB" id="A0A853DPN1"/>
<dbReference type="RefSeq" id="WP_179701198.1">
    <property type="nucleotide sequence ID" value="NZ_BAAAHA010000006.1"/>
</dbReference>
<proteinExistence type="predicted"/>
<feature type="active site" evidence="1">
    <location>
        <position position="189"/>
    </location>
</feature>
<dbReference type="Gene3D" id="1.10.3290.10">
    <property type="entry name" value="Fido-like domain"/>
    <property type="match status" value="1"/>
</dbReference>
<dbReference type="InterPro" id="IPR003812">
    <property type="entry name" value="Fido"/>
</dbReference>
<dbReference type="Proteomes" id="UP000521075">
    <property type="component" value="Unassembled WGS sequence"/>
</dbReference>
<keyword evidence="2" id="KW-0067">ATP-binding</keyword>
<organism evidence="4 5">
    <name type="scientific">Leifsonia naganoensis</name>
    <dbReference type="NCBI Taxonomy" id="150025"/>
    <lineage>
        <taxon>Bacteria</taxon>
        <taxon>Bacillati</taxon>
        <taxon>Actinomycetota</taxon>
        <taxon>Actinomycetes</taxon>
        <taxon>Micrococcales</taxon>
        <taxon>Microbacteriaceae</taxon>
        <taxon>Leifsonia</taxon>
    </lineage>
</organism>
<comment type="caution">
    <text evidence="4">The sequence shown here is derived from an EMBL/GenBank/DDBJ whole genome shotgun (WGS) entry which is preliminary data.</text>
</comment>
<evidence type="ECO:0000256" key="1">
    <source>
        <dbReference type="PIRSR" id="PIRSR640198-1"/>
    </source>
</evidence>
<dbReference type="PANTHER" id="PTHR13504">
    <property type="entry name" value="FIDO DOMAIN-CONTAINING PROTEIN DDB_G0283145"/>
    <property type="match status" value="1"/>
</dbReference>
<dbReference type="InterPro" id="IPR036390">
    <property type="entry name" value="WH_DNA-bd_sf"/>
</dbReference>
<sequence length="381" mass="42595">MDPITYPRFAFDSGLSRSIIRLERARGELDHGSTPPIVYFQLKELFELLTSIMSARIEGNRTTLLDAVAGAMRGRESQVAPDEGVDEILNIQGAMAFVERHALVGPLTHGFVRELHRLVVDRLRREGDQHAGGYRRGEVTIGGSAHRPPFPAEVLGDMAQLLDFANDDVEPHMQLLQTAIVHHRFLWIHPFGNGNGRVARLLTYAMLIRQGFVSTTSYRAINPTAVFGADRSGYYDHLSQADRLDDEGTIAWCGFILDGLVTDLERLRSLRDNSFVTAELLLPAIERLNAAGGITRRERDALRIVARRSIVRAGDLEEAFPGSATTRSHAIRRLLDRGLLTQADGPRSYRLVFAPSELTVHLIFQLDRVGFLPSILRDRME</sequence>
<dbReference type="PROSITE" id="PS51459">
    <property type="entry name" value="FIDO"/>
    <property type="match status" value="1"/>
</dbReference>
<evidence type="ECO:0000313" key="4">
    <source>
        <dbReference type="EMBL" id="NYK10468.1"/>
    </source>
</evidence>
<dbReference type="InterPro" id="IPR040198">
    <property type="entry name" value="Fido_containing"/>
</dbReference>
<evidence type="ECO:0000259" key="3">
    <source>
        <dbReference type="PROSITE" id="PS51459"/>
    </source>
</evidence>
<protein>
    <submittedName>
        <fullName evidence="4">Fic family protein</fullName>
    </submittedName>
</protein>
<feature type="domain" description="Fido" evidence="3">
    <location>
        <begin position="107"/>
        <end position="258"/>
    </location>
</feature>
<gene>
    <name evidence="4" type="ORF">HNR14_002349</name>
</gene>
<keyword evidence="5" id="KW-1185">Reference proteome</keyword>
<dbReference type="GO" id="GO:0005524">
    <property type="term" value="F:ATP binding"/>
    <property type="evidence" value="ECO:0007669"/>
    <property type="project" value="UniProtKB-KW"/>
</dbReference>
<dbReference type="PANTHER" id="PTHR13504:SF38">
    <property type="entry name" value="FIDO DOMAIN-CONTAINING PROTEIN"/>
    <property type="match status" value="1"/>
</dbReference>
<evidence type="ECO:0000256" key="2">
    <source>
        <dbReference type="PIRSR" id="PIRSR640198-2"/>
    </source>
</evidence>
<dbReference type="EMBL" id="JACCHJ010000001">
    <property type="protein sequence ID" value="NYK10468.1"/>
    <property type="molecule type" value="Genomic_DNA"/>
</dbReference>
<feature type="binding site" evidence="2">
    <location>
        <begin position="234"/>
        <end position="235"/>
    </location>
    <ligand>
        <name>ATP</name>
        <dbReference type="ChEBI" id="CHEBI:30616"/>
    </ligand>
</feature>
<keyword evidence="2" id="KW-0547">Nucleotide-binding</keyword>
<dbReference type="Pfam" id="PF02661">
    <property type="entry name" value="Fic"/>
    <property type="match status" value="1"/>
</dbReference>
<dbReference type="SUPFAM" id="SSF46785">
    <property type="entry name" value="Winged helix' DNA-binding domain"/>
    <property type="match status" value="1"/>
</dbReference>